<dbReference type="Proteomes" id="UP000626109">
    <property type="component" value="Unassembled WGS sequence"/>
</dbReference>
<dbReference type="InterPro" id="IPR027413">
    <property type="entry name" value="GROEL-like_equatorial_sf"/>
</dbReference>
<evidence type="ECO:0000256" key="1">
    <source>
        <dbReference type="ARBA" id="ARBA00004496"/>
    </source>
</evidence>
<dbReference type="PROSITE" id="PS00750">
    <property type="entry name" value="TCP1_1"/>
    <property type="match status" value="1"/>
</dbReference>
<dbReference type="EMBL" id="CAJNNV010032019">
    <property type="protein sequence ID" value="CAE8638611.1"/>
    <property type="molecule type" value="Genomic_DNA"/>
</dbReference>
<keyword evidence="6 7" id="KW-0143">Chaperone</keyword>
<keyword evidence="4 7" id="KW-0547">Nucleotide-binding</keyword>
<dbReference type="InterPro" id="IPR002194">
    <property type="entry name" value="Chaperonin_TCP-1_CS"/>
</dbReference>
<dbReference type="Pfam" id="PF00118">
    <property type="entry name" value="Cpn60_TCP1"/>
    <property type="match status" value="1"/>
</dbReference>
<dbReference type="Gene3D" id="3.50.7.10">
    <property type="entry name" value="GroEL"/>
    <property type="match status" value="1"/>
</dbReference>
<evidence type="ECO:0000313" key="9">
    <source>
        <dbReference type="EMBL" id="CAE8713423.1"/>
    </source>
</evidence>
<dbReference type="PANTHER" id="PTHR11353">
    <property type="entry name" value="CHAPERONIN"/>
    <property type="match status" value="1"/>
</dbReference>
<dbReference type="FunFam" id="1.10.560.10:FF:000058">
    <property type="entry name" value="T-complex protein 1 subunit zeta"/>
    <property type="match status" value="1"/>
</dbReference>
<dbReference type="InterPro" id="IPR002423">
    <property type="entry name" value="Cpn60/GroEL/TCP-1"/>
</dbReference>
<dbReference type="InterPro" id="IPR027409">
    <property type="entry name" value="GroEL-like_apical_dom_sf"/>
</dbReference>
<keyword evidence="3" id="KW-0963">Cytoplasm</keyword>
<accession>A0A813HKG9</accession>
<dbReference type="InterPro" id="IPR053374">
    <property type="entry name" value="TCP-1_chaperonin"/>
</dbReference>
<dbReference type="OMA" id="LHPRIMT"/>
<evidence type="ECO:0000256" key="4">
    <source>
        <dbReference type="ARBA" id="ARBA00022741"/>
    </source>
</evidence>
<dbReference type="Gene3D" id="1.10.560.10">
    <property type="entry name" value="GroEL-like equatorial domain"/>
    <property type="match status" value="1"/>
</dbReference>
<evidence type="ECO:0000313" key="8">
    <source>
        <dbReference type="EMBL" id="CAE8638611.1"/>
    </source>
</evidence>
<dbReference type="NCBIfam" id="NF041083">
    <property type="entry name" value="thermosome_beta"/>
    <property type="match status" value="1"/>
</dbReference>
<dbReference type="OrthoDB" id="10052040at2759"/>
<dbReference type="SUPFAM" id="SSF54849">
    <property type="entry name" value="GroEL-intermediate domain like"/>
    <property type="match status" value="1"/>
</dbReference>
<dbReference type="NCBIfam" id="TIGR02347">
    <property type="entry name" value="chap_CCT_zeta"/>
    <property type="match status" value="1"/>
</dbReference>
<evidence type="ECO:0000256" key="3">
    <source>
        <dbReference type="ARBA" id="ARBA00022490"/>
    </source>
</evidence>
<evidence type="ECO:0000256" key="6">
    <source>
        <dbReference type="ARBA" id="ARBA00023186"/>
    </source>
</evidence>
<evidence type="ECO:0000256" key="2">
    <source>
        <dbReference type="ARBA" id="ARBA00008020"/>
    </source>
</evidence>
<keyword evidence="10" id="KW-1185">Reference proteome</keyword>
<dbReference type="Gene3D" id="3.30.260.10">
    <property type="entry name" value="TCP-1-like chaperonin intermediate domain"/>
    <property type="match status" value="1"/>
</dbReference>
<comment type="similarity">
    <text evidence="2 7">Belongs to the TCP-1 chaperonin family.</text>
</comment>
<dbReference type="SUPFAM" id="SSF48592">
    <property type="entry name" value="GroEL equatorial domain-like"/>
    <property type="match status" value="1"/>
</dbReference>
<dbReference type="InterPro" id="IPR027410">
    <property type="entry name" value="TCP-1-like_intermed_sf"/>
</dbReference>
<keyword evidence="5 7" id="KW-0067">ATP-binding</keyword>
<evidence type="ECO:0008006" key="11">
    <source>
        <dbReference type="Google" id="ProtNLM"/>
    </source>
</evidence>
<gene>
    <name evidence="8" type="ORF">PGLA1383_LOCUS53774</name>
    <name evidence="9" type="ORF">PGLA2088_LOCUS37522</name>
</gene>
<reference evidence="8" key="1">
    <citation type="submission" date="2021-02" db="EMBL/GenBank/DDBJ databases">
        <authorList>
            <person name="Dougan E. K."/>
            <person name="Rhodes N."/>
            <person name="Thang M."/>
            <person name="Chan C."/>
        </authorList>
    </citation>
    <scope>NUCLEOTIDE SEQUENCE</scope>
</reference>
<sequence>MVTVVNSKADVLKAAQALAVNLNAAKGLQEVMKSNLGPRGTLKMLVGGAGQIKITKDGSVLLGEMQIQHPTASMIARAASAQDEFTGDGTTSTVMFIGELMKLAEISLAEGLHPRLIAEGFELAREETVKFLDGFKLLIDNPVEDREKLVCVARTSLRTKIPPSMADPMAEVCVDAVRTIKRPDLPLDLNMVEVMHIKNKLVTDSRLIKGLVLDHGSRHPDMPKRLENCYILCINVSLEYEKSEVNAGFFYSDASQREKLVDSERKFTDEKVKKLIELKKRVCTEENKKTFVIINQKGIDPPSLEMLAREGIIALRRAKRRNMERLPLVCGGVAVNSVDDLDIDDLGTADCVYEQTLEDDKYTFIEGVKNPHSCTVLLQGSTDHGISQMKDAIKDGLKAVQNTIEDEALIPGAGAFEIAAHVHLEQFKKSVAGKPRLGVEIFGKALLAIPKTLLENSGMDVQEKLLKVVSERENKNRAVGVSVATGDPIDPTIEGIFDNFIVKKQMLGLAPILAEQLLLVDEVIRAGRSGAGGGQ</sequence>
<dbReference type="GO" id="GO:0005524">
    <property type="term" value="F:ATP binding"/>
    <property type="evidence" value="ECO:0007669"/>
    <property type="project" value="UniProtKB-KW"/>
</dbReference>
<dbReference type="CDD" id="cd03342">
    <property type="entry name" value="TCP1_zeta"/>
    <property type="match status" value="1"/>
</dbReference>
<dbReference type="InterPro" id="IPR012722">
    <property type="entry name" value="Chap_CCT_zeta"/>
</dbReference>
<dbReference type="GO" id="GO:0005737">
    <property type="term" value="C:cytoplasm"/>
    <property type="evidence" value="ECO:0007669"/>
    <property type="project" value="UniProtKB-SubCell"/>
</dbReference>
<dbReference type="InterPro" id="IPR017998">
    <property type="entry name" value="Chaperone_TCP-1"/>
</dbReference>
<name>A0A813HKG9_POLGL</name>
<proteinExistence type="inferred from homology"/>
<comment type="subcellular location">
    <subcellularLocation>
        <location evidence="1">Cytoplasm</location>
    </subcellularLocation>
</comment>
<evidence type="ECO:0000256" key="7">
    <source>
        <dbReference type="RuleBase" id="RU004187"/>
    </source>
</evidence>
<protein>
    <recommendedName>
        <fullName evidence="11">T-complex protein 1 subunit zeta</fullName>
    </recommendedName>
</protein>
<dbReference type="GO" id="GO:0016887">
    <property type="term" value="F:ATP hydrolysis activity"/>
    <property type="evidence" value="ECO:0007669"/>
    <property type="project" value="InterPro"/>
</dbReference>
<dbReference type="FunFam" id="3.50.7.10:FF:000004">
    <property type="entry name" value="T-complex protein 1 subunit zeta"/>
    <property type="match status" value="1"/>
</dbReference>
<dbReference type="Proteomes" id="UP000654075">
    <property type="component" value="Unassembled WGS sequence"/>
</dbReference>
<evidence type="ECO:0000313" key="10">
    <source>
        <dbReference type="Proteomes" id="UP000654075"/>
    </source>
</evidence>
<dbReference type="EMBL" id="CAJNNW010032491">
    <property type="protein sequence ID" value="CAE8713423.1"/>
    <property type="molecule type" value="Genomic_DNA"/>
</dbReference>
<dbReference type="PRINTS" id="PR00304">
    <property type="entry name" value="TCOMPLEXTCP1"/>
</dbReference>
<dbReference type="AlphaFoldDB" id="A0A813HKG9"/>
<dbReference type="GO" id="GO:0140662">
    <property type="term" value="F:ATP-dependent protein folding chaperone"/>
    <property type="evidence" value="ECO:0007669"/>
    <property type="project" value="InterPro"/>
</dbReference>
<organism evidence="8 10">
    <name type="scientific">Polarella glacialis</name>
    <name type="common">Dinoflagellate</name>
    <dbReference type="NCBI Taxonomy" id="89957"/>
    <lineage>
        <taxon>Eukaryota</taxon>
        <taxon>Sar</taxon>
        <taxon>Alveolata</taxon>
        <taxon>Dinophyceae</taxon>
        <taxon>Suessiales</taxon>
        <taxon>Suessiaceae</taxon>
        <taxon>Polarella</taxon>
    </lineage>
</organism>
<comment type="caution">
    <text evidence="8">The sequence shown here is derived from an EMBL/GenBank/DDBJ whole genome shotgun (WGS) entry which is preliminary data.</text>
</comment>
<evidence type="ECO:0000256" key="5">
    <source>
        <dbReference type="ARBA" id="ARBA00022840"/>
    </source>
</evidence>
<dbReference type="SUPFAM" id="SSF52029">
    <property type="entry name" value="GroEL apical domain-like"/>
    <property type="match status" value="1"/>
</dbReference>
<dbReference type="GO" id="GO:0051082">
    <property type="term" value="F:unfolded protein binding"/>
    <property type="evidence" value="ECO:0007669"/>
    <property type="project" value="InterPro"/>
</dbReference>
<dbReference type="PROSITE" id="PS00995">
    <property type="entry name" value="TCP1_3"/>
    <property type="match status" value="1"/>
</dbReference>